<keyword evidence="1" id="KW-0472">Membrane</keyword>
<keyword evidence="2" id="KW-0830">Ubiquinone</keyword>
<reference evidence="2 3" key="1">
    <citation type="journal article" date="2014" name="BMC Genomics">
        <title>Comparison of environmental and isolate Sulfobacillus genomes reveals diverse carbon, sulfur, nitrogen, and hydrogen metabolisms.</title>
        <authorList>
            <person name="Justice N.B."/>
            <person name="Norman A."/>
            <person name="Brown C.T."/>
            <person name="Singh A."/>
            <person name="Thomas B.C."/>
            <person name="Banfield J.F."/>
        </authorList>
    </citation>
    <scope>NUCLEOTIDE SEQUENCE [LARGE SCALE GENOMIC DNA]</scope>
    <source>
        <strain evidence="2">AMDSBA5</strain>
    </source>
</reference>
<dbReference type="EMBL" id="PXYX01000028">
    <property type="protein sequence ID" value="PSR25596.1"/>
    <property type="molecule type" value="Genomic_DNA"/>
</dbReference>
<dbReference type="GO" id="GO:0008137">
    <property type="term" value="F:NADH dehydrogenase (ubiquinone) activity"/>
    <property type="evidence" value="ECO:0007669"/>
    <property type="project" value="UniProtKB-UniRule"/>
</dbReference>
<organism evidence="2 3">
    <name type="scientific">Sulfobacillus thermosulfidooxidans</name>
    <dbReference type="NCBI Taxonomy" id="28034"/>
    <lineage>
        <taxon>Bacteria</taxon>
        <taxon>Bacillati</taxon>
        <taxon>Bacillota</taxon>
        <taxon>Clostridia</taxon>
        <taxon>Eubacteriales</taxon>
        <taxon>Clostridiales Family XVII. Incertae Sedis</taxon>
        <taxon>Sulfobacillus</taxon>
    </lineage>
</organism>
<evidence type="ECO:0000313" key="3">
    <source>
        <dbReference type="Proteomes" id="UP000242705"/>
    </source>
</evidence>
<accession>A0A2T2WTM8</accession>
<keyword evidence="1" id="KW-0874">Quinone</keyword>
<dbReference type="Gene3D" id="1.20.120.1200">
    <property type="entry name" value="NADH-ubiquinone/plastoquinone oxidoreductase chain 6, subunit NuoJ"/>
    <property type="match status" value="1"/>
</dbReference>
<evidence type="ECO:0000256" key="1">
    <source>
        <dbReference type="RuleBase" id="RU004429"/>
    </source>
</evidence>
<proteinExistence type="inferred from homology"/>
<feature type="transmembrane region" description="Helical" evidence="1">
    <location>
        <begin position="89"/>
        <end position="109"/>
    </location>
</feature>
<protein>
    <recommendedName>
        <fullName evidence="1">NADH-quinone oxidoreductase subunit J</fullName>
        <ecNumber evidence="1">7.1.1.-</ecNumber>
    </recommendedName>
</protein>
<dbReference type="InterPro" id="IPR042106">
    <property type="entry name" value="Nuo/plastoQ_OxRdtase_6_NuoJ"/>
</dbReference>
<feature type="transmembrane region" description="Helical" evidence="1">
    <location>
        <begin position="130"/>
        <end position="150"/>
    </location>
</feature>
<comment type="function">
    <text evidence="1">NDH-1 shuttles electrons from NADH, via FMN and iron-sulfur (Fe-S) centers, to quinones in the respiratory chain. Couples the redox reaction to proton translocation (for every two electrons transferred, four hydrogen ions are translocated across the cytoplasmic membrane), and thus conserves the redox energy in a proton gradient.</text>
</comment>
<dbReference type="EC" id="7.1.1.-" evidence="1"/>
<name>A0A2T2WTM8_SULTH</name>
<keyword evidence="1" id="KW-0812">Transmembrane</keyword>
<dbReference type="Pfam" id="PF00499">
    <property type="entry name" value="Oxidored_q3"/>
    <property type="match status" value="1"/>
</dbReference>
<dbReference type="GO" id="GO:0005886">
    <property type="term" value="C:plasma membrane"/>
    <property type="evidence" value="ECO:0007669"/>
    <property type="project" value="UniProtKB-SubCell"/>
</dbReference>
<dbReference type="GO" id="GO:0048038">
    <property type="term" value="F:quinone binding"/>
    <property type="evidence" value="ECO:0007669"/>
    <property type="project" value="UniProtKB-UniRule"/>
</dbReference>
<keyword evidence="1" id="KW-0520">NAD</keyword>
<dbReference type="InterPro" id="IPR001457">
    <property type="entry name" value="NADH_UbQ/plastoQ_OxRdtase_su6"/>
</dbReference>
<comment type="caution">
    <text evidence="1">Lacks conserved residue(s) required for the propagation of feature annotation.</text>
</comment>
<gene>
    <name evidence="2" type="ORF">C7B47_11955</name>
</gene>
<keyword evidence="1" id="KW-1003">Cell membrane</keyword>
<keyword evidence="1" id="KW-1133">Transmembrane helix</keyword>
<feature type="transmembrane region" description="Helical" evidence="1">
    <location>
        <begin position="59"/>
        <end position="77"/>
    </location>
</feature>
<evidence type="ECO:0000313" key="2">
    <source>
        <dbReference type="EMBL" id="PSR25596.1"/>
    </source>
</evidence>
<comment type="catalytic activity">
    <reaction evidence="1">
        <text>a quinone + NADH + 5 H(+)(in) = a quinol + NAD(+) + 4 H(+)(out)</text>
        <dbReference type="Rhea" id="RHEA:57888"/>
        <dbReference type="ChEBI" id="CHEBI:15378"/>
        <dbReference type="ChEBI" id="CHEBI:24646"/>
        <dbReference type="ChEBI" id="CHEBI:57540"/>
        <dbReference type="ChEBI" id="CHEBI:57945"/>
        <dbReference type="ChEBI" id="CHEBI:132124"/>
    </reaction>
</comment>
<comment type="subcellular location">
    <subcellularLocation>
        <location evidence="1">Cell membrane</location>
        <topology evidence="1">Multi-pass membrane protein</topology>
    </subcellularLocation>
</comment>
<dbReference type="Proteomes" id="UP000242705">
    <property type="component" value="Unassembled WGS sequence"/>
</dbReference>
<sequence>MTLMASVYGITSALTLACALRVLLADRPLTAGYFMTATMIGIGVLFWELKSPMLAGIQILIYGGGILVMVLFVIMLTPSGQSWLPRPGAWRITWLLIPVSGYVAARSYPLHRPVILGRSLGRWLLMGQGFSLEILAMFLLLTLASALAVATDPPNEEDAS</sequence>
<comment type="similarity">
    <text evidence="1">Belongs to the complex I subunit 6 family.</text>
</comment>
<comment type="caution">
    <text evidence="2">The sequence shown here is derived from an EMBL/GenBank/DDBJ whole genome shotgun (WGS) entry which is preliminary data.</text>
</comment>
<feature type="transmembrane region" description="Helical" evidence="1">
    <location>
        <begin position="29"/>
        <end position="47"/>
    </location>
</feature>
<dbReference type="AlphaFoldDB" id="A0A2T2WTM8"/>